<evidence type="ECO:0000256" key="4">
    <source>
        <dbReference type="ARBA" id="ARBA00022989"/>
    </source>
</evidence>
<dbReference type="GO" id="GO:0042626">
    <property type="term" value="F:ATPase-coupled transmembrane transporter activity"/>
    <property type="evidence" value="ECO:0007669"/>
    <property type="project" value="TreeGrafter"/>
</dbReference>
<feature type="transmembrane region" description="Helical" evidence="6">
    <location>
        <begin position="27"/>
        <end position="46"/>
    </location>
</feature>
<dbReference type="AlphaFoldDB" id="A0A915E312"/>
<evidence type="ECO:0000313" key="8">
    <source>
        <dbReference type="WBParaSite" id="jg25659"/>
    </source>
</evidence>
<evidence type="ECO:0000256" key="3">
    <source>
        <dbReference type="ARBA" id="ARBA00022840"/>
    </source>
</evidence>
<dbReference type="Gene3D" id="1.20.1560.10">
    <property type="entry name" value="ABC transporter type 1, transmembrane domain"/>
    <property type="match status" value="1"/>
</dbReference>
<feature type="transmembrane region" description="Helical" evidence="6">
    <location>
        <begin position="217"/>
        <end position="239"/>
    </location>
</feature>
<dbReference type="InterPro" id="IPR050173">
    <property type="entry name" value="ABC_transporter_C-like"/>
</dbReference>
<dbReference type="GO" id="GO:0016020">
    <property type="term" value="C:membrane"/>
    <property type="evidence" value="ECO:0007669"/>
    <property type="project" value="InterPro"/>
</dbReference>
<feature type="transmembrane region" description="Helical" evidence="6">
    <location>
        <begin position="100"/>
        <end position="126"/>
    </location>
</feature>
<keyword evidence="3" id="KW-0067">ATP-binding</keyword>
<dbReference type="InterPro" id="IPR036640">
    <property type="entry name" value="ABC1_TM_sf"/>
</dbReference>
<keyword evidence="7" id="KW-1185">Reference proteome</keyword>
<name>A0A915E312_9BILA</name>
<dbReference type="Proteomes" id="UP000887574">
    <property type="component" value="Unplaced"/>
</dbReference>
<dbReference type="SUPFAM" id="SSF90123">
    <property type="entry name" value="ABC transporter transmembrane region"/>
    <property type="match status" value="1"/>
</dbReference>
<evidence type="ECO:0000256" key="1">
    <source>
        <dbReference type="ARBA" id="ARBA00022692"/>
    </source>
</evidence>
<sequence>MAMLWKSLFLKKNTIINDSACAKIDEVNFLSFISFSWIFSYLWNAYRGRVNPAQTWSCSIFDSSNVNVTRLENLWNDELKANPTSPSLFKVVMRFIKGRLIMACFIFLFCLVFGFIGPTCMIRGLIAFTENPKVQENGQIDYTYGFYLVIAILLVEISRVLMYGATWAVSYRTGIRVRGAILALLYKNLANVKSLRSKTPAEIVNIYANDGQRIFDAVTFAPLVLVGPFVLVGGLIYLLRGNLFVMCLSLRQKICLSKCCMKGYGF</sequence>
<keyword evidence="5 6" id="KW-0472">Membrane</keyword>
<feature type="transmembrane region" description="Helical" evidence="6">
    <location>
        <begin position="146"/>
        <end position="169"/>
    </location>
</feature>
<reference evidence="8" key="1">
    <citation type="submission" date="2022-11" db="UniProtKB">
        <authorList>
            <consortium name="WormBaseParasite"/>
        </authorList>
    </citation>
    <scope>IDENTIFICATION</scope>
</reference>
<dbReference type="PANTHER" id="PTHR24223:SF447">
    <property type="entry name" value="MULTIDRUG RESISTANCE-ASSOCIATED PROTEIN 5"/>
    <property type="match status" value="1"/>
</dbReference>
<dbReference type="PANTHER" id="PTHR24223">
    <property type="entry name" value="ATP-BINDING CASSETTE SUB-FAMILY C"/>
    <property type="match status" value="1"/>
</dbReference>
<evidence type="ECO:0000256" key="2">
    <source>
        <dbReference type="ARBA" id="ARBA00022741"/>
    </source>
</evidence>
<evidence type="ECO:0000256" key="5">
    <source>
        <dbReference type="ARBA" id="ARBA00023136"/>
    </source>
</evidence>
<evidence type="ECO:0000256" key="6">
    <source>
        <dbReference type="SAM" id="Phobius"/>
    </source>
</evidence>
<dbReference type="WBParaSite" id="jg25659">
    <property type="protein sequence ID" value="jg25659"/>
    <property type="gene ID" value="jg25659"/>
</dbReference>
<evidence type="ECO:0000313" key="7">
    <source>
        <dbReference type="Proteomes" id="UP000887574"/>
    </source>
</evidence>
<proteinExistence type="predicted"/>
<keyword evidence="4 6" id="KW-1133">Transmembrane helix</keyword>
<organism evidence="7 8">
    <name type="scientific">Ditylenchus dipsaci</name>
    <dbReference type="NCBI Taxonomy" id="166011"/>
    <lineage>
        <taxon>Eukaryota</taxon>
        <taxon>Metazoa</taxon>
        <taxon>Ecdysozoa</taxon>
        <taxon>Nematoda</taxon>
        <taxon>Chromadorea</taxon>
        <taxon>Rhabditida</taxon>
        <taxon>Tylenchina</taxon>
        <taxon>Tylenchomorpha</taxon>
        <taxon>Sphaerularioidea</taxon>
        <taxon>Anguinidae</taxon>
        <taxon>Anguininae</taxon>
        <taxon>Ditylenchus</taxon>
    </lineage>
</organism>
<keyword evidence="1 6" id="KW-0812">Transmembrane</keyword>
<dbReference type="GO" id="GO:0005524">
    <property type="term" value="F:ATP binding"/>
    <property type="evidence" value="ECO:0007669"/>
    <property type="project" value="UniProtKB-KW"/>
</dbReference>
<keyword evidence="2" id="KW-0547">Nucleotide-binding</keyword>
<accession>A0A915E312</accession>
<protein>
    <submittedName>
        <fullName evidence="8">ABC transmembrane type-1 domain-containing protein</fullName>
    </submittedName>
</protein>